<evidence type="ECO:0000313" key="2">
    <source>
        <dbReference type="EMBL" id="TCO82415.1"/>
    </source>
</evidence>
<protein>
    <submittedName>
        <fullName evidence="2">Uncharacterized protein</fullName>
    </submittedName>
</protein>
<evidence type="ECO:0000256" key="1">
    <source>
        <dbReference type="SAM" id="MobiDB-lite"/>
    </source>
</evidence>
<dbReference type="Proteomes" id="UP000295765">
    <property type="component" value="Unassembled WGS sequence"/>
</dbReference>
<name>A0A4R2LRX3_9GAMM</name>
<gene>
    <name evidence="2" type="ORF">EV699_105206</name>
</gene>
<evidence type="ECO:0000313" key="3">
    <source>
        <dbReference type="Proteomes" id="UP000295765"/>
    </source>
</evidence>
<keyword evidence="3" id="KW-1185">Reference proteome</keyword>
<dbReference type="RefSeq" id="WP_132539827.1">
    <property type="nucleotide sequence ID" value="NZ_SLWY01000005.1"/>
</dbReference>
<accession>A0A4R2LRX3</accession>
<feature type="compositionally biased region" description="Low complexity" evidence="1">
    <location>
        <begin position="65"/>
        <end position="84"/>
    </location>
</feature>
<sequence length="208" mass="21595">MTDPFDQKPAHEEPTGVAAGLRARRRLLKGAAVGLPAIMTLRSGAVLAAQSLTCLAKRTGSTEQGTTSAEPASASPLTTSSSGADGSGINWARGQVSSVYTVQRILNGQPQPAFNVYFDGLASRWRKAVDGLVVPGAGTTIDESSLTQVYPPSTVNPNDYYTLTPLGNGYYAIGWIDNNGAVQALGPNNVDLPAGASCMTSILNKSKP</sequence>
<proteinExistence type="predicted"/>
<comment type="caution">
    <text evidence="2">The sequence shown here is derived from an EMBL/GenBank/DDBJ whole genome shotgun (WGS) entry which is preliminary data.</text>
</comment>
<reference evidence="2 3" key="1">
    <citation type="submission" date="2019-03" db="EMBL/GenBank/DDBJ databases">
        <title>Genomic Encyclopedia of Type Strains, Phase IV (KMG-IV): sequencing the most valuable type-strain genomes for metagenomic binning, comparative biology and taxonomic classification.</title>
        <authorList>
            <person name="Goeker M."/>
        </authorList>
    </citation>
    <scope>NUCLEOTIDE SEQUENCE [LARGE SCALE GENOMIC DNA]</scope>
    <source>
        <strain evidence="2 3">DSM 25287</strain>
    </source>
</reference>
<organism evidence="2 3">
    <name type="scientific">Plasticicumulans lactativorans</name>
    <dbReference type="NCBI Taxonomy" id="1133106"/>
    <lineage>
        <taxon>Bacteria</taxon>
        <taxon>Pseudomonadati</taxon>
        <taxon>Pseudomonadota</taxon>
        <taxon>Gammaproteobacteria</taxon>
        <taxon>Candidatus Competibacteraceae</taxon>
        <taxon>Plasticicumulans</taxon>
    </lineage>
</organism>
<dbReference type="EMBL" id="SLWY01000005">
    <property type="protein sequence ID" value="TCO82415.1"/>
    <property type="molecule type" value="Genomic_DNA"/>
</dbReference>
<feature type="region of interest" description="Disordered" evidence="1">
    <location>
        <begin position="59"/>
        <end position="88"/>
    </location>
</feature>
<dbReference type="AlphaFoldDB" id="A0A4R2LRX3"/>